<evidence type="ECO:0000256" key="4">
    <source>
        <dbReference type="PROSITE-ProRule" id="PRU00723"/>
    </source>
</evidence>
<keyword evidence="3 4" id="KW-0862">Zinc</keyword>
<dbReference type="EMBL" id="JAECZO010000148">
    <property type="protein sequence ID" value="KAK7198394.1"/>
    <property type="molecule type" value="Genomic_DNA"/>
</dbReference>
<evidence type="ECO:0000256" key="3">
    <source>
        <dbReference type="ARBA" id="ARBA00022833"/>
    </source>
</evidence>
<evidence type="ECO:0000259" key="5">
    <source>
        <dbReference type="PROSITE" id="PS50103"/>
    </source>
</evidence>
<keyword evidence="1 4" id="KW-0479">Metal-binding</keyword>
<evidence type="ECO:0000313" key="6">
    <source>
        <dbReference type="EMBL" id="KAK7198394.1"/>
    </source>
</evidence>
<evidence type="ECO:0000256" key="2">
    <source>
        <dbReference type="ARBA" id="ARBA00022771"/>
    </source>
</evidence>
<dbReference type="InterPro" id="IPR036855">
    <property type="entry name" value="Znf_CCCH_sf"/>
</dbReference>
<feature type="zinc finger region" description="C3H1-type" evidence="4">
    <location>
        <begin position="58"/>
        <end position="79"/>
    </location>
</feature>
<dbReference type="Pfam" id="PF00642">
    <property type="entry name" value="zf-CCCH"/>
    <property type="match status" value="1"/>
</dbReference>
<proteinExistence type="predicted"/>
<dbReference type="InterPro" id="IPR000571">
    <property type="entry name" value="Znf_CCCH"/>
</dbReference>
<dbReference type="SMART" id="SM00356">
    <property type="entry name" value="ZnF_C3H1"/>
    <property type="match status" value="2"/>
</dbReference>
<dbReference type="PROSITE" id="PS50103">
    <property type="entry name" value="ZF_C3H1"/>
    <property type="match status" value="2"/>
</dbReference>
<dbReference type="AlphaFoldDB" id="A0AAW0EYN3"/>
<name>A0AAW0EYN3_9TRYP</name>
<sequence>MSQQQWTPEQRRQQIAEMLRNKGVICRDFLLTGRCPRTPTCPYMHIANGETRPVPWSLCTFFLQGKCLRDRCSFFHGTQAQLEELHAAGATVYRPQDYMKVAVPPAEYLNPDGSIASFVSVASVPAQPQALHMVHGPTMSHENAVNSFHPVLLMQHNPQPITQSIFAPPAAAPNQAPPQFSFYTNTPLAQPIQIHPPGTVFQSHLHAVQPAAYYQPTGAALVHPQHYATSVSFAPHPHPQPHPGPQSLGGPVYFHVQPQ</sequence>
<feature type="domain" description="C3H1-type" evidence="5">
    <location>
        <begin position="20"/>
        <end position="48"/>
    </location>
</feature>
<reference evidence="6 7" key="1">
    <citation type="journal article" date="2021" name="MBio">
        <title>A New Model Trypanosomatid, Novymonas esmeraldas: Genomic Perception of Its 'Candidatus Pandoraea novymonadis' Endosymbiont.</title>
        <authorList>
            <person name="Zakharova A."/>
            <person name="Saura A."/>
            <person name="Butenko A."/>
            <person name="Podesvova L."/>
            <person name="Warmusova S."/>
            <person name="Kostygov A.Y."/>
            <person name="Nenarokova A."/>
            <person name="Lukes J."/>
            <person name="Opperdoes F.R."/>
            <person name="Yurchenko V."/>
        </authorList>
    </citation>
    <scope>NUCLEOTIDE SEQUENCE [LARGE SCALE GENOMIC DNA]</scope>
    <source>
        <strain evidence="6 7">E262AT.01</strain>
    </source>
</reference>
<dbReference type="Pfam" id="PF14608">
    <property type="entry name" value="zf-CCCH_2"/>
    <property type="match status" value="1"/>
</dbReference>
<dbReference type="GO" id="GO:0008270">
    <property type="term" value="F:zinc ion binding"/>
    <property type="evidence" value="ECO:0007669"/>
    <property type="project" value="UniProtKB-KW"/>
</dbReference>
<feature type="zinc finger region" description="C3H1-type" evidence="4">
    <location>
        <begin position="20"/>
        <end position="48"/>
    </location>
</feature>
<evidence type="ECO:0000256" key="1">
    <source>
        <dbReference type="ARBA" id="ARBA00022723"/>
    </source>
</evidence>
<keyword evidence="7" id="KW-1185">Reference proteome</keyword>
<accession>A0AAW0EYN3</accession>
<evidence type="ECO:0000313" key="7">
    <source>
        <dbReference type="Proteomes" id="UP001430356"/>
    </source>
</evidence>
<dbReference type="Gene3D" id="4.10.1000.10">
    <property type="entry name" value="Zinc finger, CCCH-type"/>
    <property type="match status" value="1"/>
</dbReference>
<comment type="caution">
    <text evidence="6">The sequence shown here is derived from an EMBL/GenBank/DDBJ whole genome shotgun (WGS) entry which is preliminary data.</text>
</comment>
<dbReference type="SUPFAM" id="SSF90229">
    <property type="entry name" value="CCCH zinc finger"/>
    <property type="match status" value="1"/>
</dbReference>
<gene>
    <name evidence="6" type="ORF">NESM_000799000</name>
</gene>
<keyword evidence="2 4" id="KW-0863">Zinc-finger</keyword>
<organism evidence="6 7">
    <name type="scientific">Novymonas esmeraldas</name>
    <dbReference type="NCBI Taxonomy" id="1808958"/>
    <lineage>
        <taxon>Eukaryota</taxon>
        <taxon>Discoba</taxon>
        <taxon>Euglenozoa</taxon>
        <taxon>Kinetoplastea</taxon>
        <taxon>Metakinetoplastina</taxon>
        <taxon>Trypanosomatida</taxon>
        <taxon>Trypanosomatidae</taxon>
        <taxon>Novymonas</taxon>
    </lineage>
</organism>
<dbReference type="Proteomes" id="UP001430356">
    <property type="component" value="Unassembled WGS sequence"/>
</dbReference>
<feature type="domain" description="C3H1-type" evidence="5">
    <location>
        <begin position="58"/>
        <end position="79"/>
    </location>
</feature>
<protein>
    <submittedName>
        <fullName evidence="6">Zinc finger C-x8-C-x5-C-x3-H type (And similar)</fullName>
    </submittedName>
</protein>